<evidence type="ECO:0000256" key="1">
    <source>
        <dbReference type="SAM" id="SignalP"/>
    </source>
</evidence>
<feature type="signal peptide" evidence="1">
    <location>
        <begin position="1"/>
        <end position="16"/>
    </location>
</feature>
<evidence type="ECO:0008006" key="4">
    <source>
        <dbReference type="Google" id="ProtNLM"/>
    </source>
</evidence>
<accession>A0A2T9Y9B3</accession>
<keyword evidence="3" id="KW-1185">Reference proteome</keyword>
<name>A0A2T9Y9B3_9FUNG</name>
<dbReference type="Proteomes" id="UP000245699">
    <property type="component" value="Unassembled WGS sequence"/>
</dbReference>
<evidence type="ECO:0000313" key="2">
    <source>
        <dbReference type="EMBL" id="PVU88919.1"/>
    </source>
</evidence>
<evidence type="ECO:0000313" key="3">
    <source>
        <dbReference type="Proteomes" id="UP000245699"/>
    </source>
</evidence>
<organism evidence="2 3">
    <name type="scientific">Furculomyces boomerangus</name>
    <dbReference type="NCBI Taxonomy" id="61424"/>
    <lineage>
        <taxon>Eukaryota</taxon>
        <taxon>Fungi</taxon>
        <taxon>Fungi incertae sedis</taxon>
        <taxon>Zoopagomycota</taxon>
        <taxon>Kickxellomycotina</taxon>
        <taxon>Harpellomycetes</taxon>
        <taxon>Harpellales</taxon>
        <taxon>Harpellaceae</taxon>
        <taxon>Furculomyces</taxon>
    </lineage>
</organism>
<dbReference type="AlphaFoldDB" id="A0A2T9Y9B3"/>
<gene>
    <name evidence="2" type="ORF">BB559_005315</name>
</gene>
<proteinExistence type="predicted"/>
<feature type="chain" id="PRO_5015593633" description="Extracellular membrane protein CFEM domain-containing protein" evidence="1">
    <location>
        <begin position="17"/>
        <end position="146"/>
    </location>
</feature>
<sequence>MKLFTFSIIIASLVAAQTMSVDDSLLSASTCIAGICSVPATAGACYVSCLQDTNLTPLRDTLTACVSNCSGKSATDATTCNNDCLAKLLADMQSIASPTASGSVVASPSSSTSASSTKASSASNIFKSGMGILVSLSLSVLLLPLF</sequence>
<protein>
    <recommendedName>
        <fullName evidence="4">Extracellular membrane protein CFEM domain-containing protein</fullName>
    </recommendedName>
</protein>
<dbReference type="EMBL" id="MBFT01000589">
    <property type="protein sequence ID" value="PVU88919.1"/>
    <property type="molecule type" value="Genomic_DNA"/>
</dbReference>
<comment type="caution">
    <text evidence="2">The sequence shown here is derived from an EMBL/GenBank/DDBJ whole genome shotgun (WGS) entry which is preliminary data.</text>
</comment>
<keyword evidence="1" id="KW-0732">Signal</keyword>
<reference evidence="2 3" key="1">
    <citation type="journal article" date="2018" name="MBio">
        <title>Comparative Genomics Reveals the Core Gene Toolbox for the Fungus-Insect Symbiosis.</title>
        <authorList>
            <person name="Wang Y."/>
            <person name="Stata M."/>
            <person name="Wang W."/>
            <person name="Stajich J.E."/>
            <person name="White M.M."/>
            <person name="Moncalvo J.M."/>
        </authorList>
    </citation>
    <scope>NUCLEOTIDE SEQUENCE [LARGE SCALE GENOMIC DNA]</scope>
    <source>
        <strain evidence="2 3">AUS-77-4</strain>
    </source>
</reference>